<keyword evidence="3" id="KW-1185">Reference proteome</keyword>
<proteinExistence type="predicted"/>
<gene>
    <name evidence="2" type="ORF">SADUNF_Sadunf06G0030300</name>
</gene>
<dbReference type="Proteomes" id="UP000657918">
    <property type="component" value="Unassembled WGS sequence"/>
</dbReference>
<accession>A0A835K2U1</accession>
<name>A0A835K2U1_9ROSI</name>
<dbReference type="OrthoDB" id="859717at2759"/>
<evidence type="ECO:0000256" key="1">
    <source>
        <dbReference type="SAM" id="MobiDB-lite"/>
    </source>
</evidence>
<sequence length="149" mass="17127">MADPKNTLMQEDGKNSSSGNPCDPNSVCFSYPPNHHTKFSSKYLSGQSPHDFASSKYTDSDLYKLIIEKIEKDRLTTAQKEFKNGLKSLKLFKNVKDFVEYLKESKRVFHSKKKVFKSQLLDLKRPSAEDRSRLGNLLSGVWRFIACNR</sequence>
<reference evidence="2 3" key="1">
    <citation type="submission" date="2020-10" db="EMBL/GenBank/DDBJ databases">
        <title>Plant Genome Project.</title>
        <authorList>
            <person name="Zhang R.-G."/>
        </authorList>
    </citation>
    <scope>NUCLEOTIDE SEQUENCE [LARGE SCALE GENOMIC DNA]</scope>
    <source>
        <strain evidence="2">FAFU-HL-1</strain>
        <tissue evidence="2">Leaf</tissue>
    </source>
</reference>
<comment type="caution">
    <text evidence="2">The sequence shown here is derived from an EMBL/GenBank/DDBJ whole genome shotgun (WGS) entry which is preliminary data.</text>
</comment>
<organism evidence="2 3">
    <name type="scientific">Salix dunnii</name>
    <dbReference type="NCBI Taxonomy" id="1413687"/>
    <lineage>
        <taxon>Eukaryota</taxon>
        <taxon>Viridiplantae</taxon>
        <taxon>Streptophyta</taxon>
        <taxon>Embryophyta</taxon>
        <taxon>Tracheophyta</taxon>
        <taxon>Spermatophyta</taxon>
        <taxon>Magnoliopsida</taxon>
        <taxon>eudicotyledons</taxon>
        <taxon>Gunneridae</taxon>
        <taxon>Pentapetalae</taxon>
        <taxon>rosids</taxon>
        <taxon>fabids</taxon>
        <taxon>Malpighiales</taxon>
        <taxon>Salicaceae</taxon>
        <taxon>Saliceae</taxon>
        <taxon>Salix</taxon>
    </lineage>
</organism>
<evidence type="ECO:0000313" key="3">
    <source>
        <dbReference type="Proteomes" id="UP000657918"/>
    </source>
</evidence>
<evidence type="ECO:0000313" key="2">
    <source>
        <dbReference type="EMBL" id="KAF9679587.1"/>
    </source>
</evidence>
<feature type="region of interest" description="Disordered" evidence="1">
    <location>
        <begin position="1"/>
        <end position="26"/>
    </location>
</feature>
<protein>
    <submittedName>
        <fullName evidence="2">Uncharacterized protein</fullName>
    </submittedName>
</protein>
<dbReference type="EMBL" id="JADGMS010000006">
    <property type="protein sequence ID" value="KAF9679587.1"/>
    <property type="molecule type" value="Genomic_DNA"/>
</dbReference>
<dbReference type="AlphaFoldDB" id="A0A835K2U1"/>